<evidence type="ECO:0000313" key="1">
    <source>
        <dbReference type="EMBL" id="KAK4037020.1"/>
    </source>
</evidence>
<evidence type="ECO:0000313" key="2">
    <source>
        <dbReference type="Proteomes" id="UP001234178"/>
    </source>
</evidence>
<organism evidence="1 2">
    <name type="scientific">Daphnia magna</name>
    <dbReference type="NCBI Taxonomy" id="35525"/>
    <lineage>
        <taxon>Eukaryota</taxon>
        <taxon>Metazoa</taxon>
        <taxon>Ecdysozoa</taxon>
        <taxon>Arthropoda</taxon>
        <taxon>Crustacea</taxon>
        <taxon>Branchiopoda</taxon>
        <taxon>Diplostraca</taxon>
        <taxon>Cladocera</taxon>
        <taxon>Anomopoda</taxon>
        <taxon>Daphniidae</taxon>
        <taxon>Daphnia</taxon>
    </lineage>
</organism>
<dbReference type="Proteomes" id="UP001234178">
    <property type="component" value="Unassembled WGS sequence"/>
</dbReference>
<dbReference type="EMBL" id="JAOYFB010000040">
    <property type="protein sequence ID" value="KAK4037020.1"/>
    <property type="molecule type" value="Genomic_DNA"/>
</dbReference>
<accession>A0ABR0B5S1</accession>
<sequence>MPRVASSIQDNILCRSKPFRKNEAVLGQASFHQHKREIGLLLTIDRWHSVRNSGQGRTDRVRSFRLAQPVRI</sequence>
<proteinExistence type="predicted"/>
<name>A0ABR0B5S1_9CRUS</name>
<comment type="caution">
    <text evidence="1">The sequence shown here is derived from an EMBL/GenBank/DDBJ whole genome shotgun (WGS) entry which is preliminary data.</text>
</comment>
<reference evidence="1 2" key="1">
    <citation type="journal article" date="2023" name="Nucleic Acids Res.">
        <title>The hologenome of Daphnia magna reveals possible DNA methylation and microbiome-mediated evolution of the host genome.</title>
        <authorList>
            <person name="Chaturvedi A."/>
            <person name="Li X."/>
            <person name="Dhandapani V."/>
            <person name="Marshall H."/>
            <person name="Kissane S."/>
            <person name="Cuenca-Cambronero M."/>
            <person name="Asole G."/>
            <person name="Calvet F."/>
            <person name="Ruiz-Romero M."/>
            <person name="Marangio P."/>
            <person name="Guigo R."/>
            <person name="Rago D."/>
            <person name="Mirbahai L."/>
            <person name="Eastwood N."/>
            <person name="Colbourne J.K."/>
            <person name="Zhou J."/>
            <person name="Mallon E."/>
            <person name="Orsini L."/>
        </authorList>
    </citation>
    <scope>NUCLEOTIDE SEQUENCE [LARGE SCALE GENOMIC DNA]</scope>
    <source>
        <strain evidence="1">LRV0_1</strain>
    </source>
</reference>
<keyword evidence="2" id="KW-1185">Reference proteome</keyword>
<protein>
    <submittedName>
        <fullName evidence="1">Uncharacterized protein</fullName>
    </submittedName>
</protein>
<gene>
    <name evidence="1" type="ORF">OUZ56_029064</name>
</gene>